<dbReference type="GO" id="GO:0016705">
    <property type="term" value="F:oxidoreductase activity, acting on paired donors, with incorporation or reduction of molecular oxygen"/>
    <property type="evidence" value="ECO:0007669"/>
    <property type="project" value="InterPro"/>
</dbReference>
<evidence type="ECO:0000256" key="4">
    <source>
        <dbReference type="ARBA" id="ARBA00022964"/>
    </source>
</evidence>
<keyword evidence="5" id="KW-0560">Oxidoreductase</keyword>
<evidence type="ECO:0000256" key="1">
    <source>
        <dbReference type="ARBA" id="ARBA00001961"/>
    </source>
</evidence>
<accession>A0AAV7JKR4</accession>
<evidence type="ECO:0000313" key="9">
    <source>
        <dbReference type="Proteomes" id="UP001165289"/>
    </source>
</evidence>
<dbReference type="GO" id="GO:0031418">
    <property type="term" value="F:L-ascorbic acid binding"/>
    <property type="evidence" value="ECO:0007669"/>
    <property type="project" value="UniProtKB-KW"/>
</dbReference>
<dbReference type="InterPro" id="IPR005123">
    <property type="entry name" value="Oxoglu/Fe-dep_dioxygenase_dom"/>
</dbReference>
<dbReference type="PROSITE" id="PS51471">
    <property type="entry name" value="FE2OG_OXY"/>
    <property type="match status" value="1"/>
</dbReference>
<keyword evidence="4" id="KW-0223">Dioxygenase</keyword>
<proteinExistence type="predicted"/>
<dbReference type="GO" id="GO:0051213">
    <property type="term" value="F:dioxygenase activity"/>
    <property type="evidence" value="ECO:0007669"/>
    <property type="project" value="UniProtKB-KW"/>
</dbReference>
<dbReference type="Pfam" id="PF25238">
    <property type="entry name" value="OGFOD2-like"/>
    <property type="match status" value="1"/>
</dbReference>
<sequence>MELLEDPTEIVIIQSFFKESGITLLDRSFPLLERLKQLSAITSATCMNCYASTIIRKVQQRLLICVYPPLHKPLFSLKNWPWSSELVSAVEKAKLGKISSSLNEVSRGLFMIEILPIEFCNQLLEEVANYESWCHGNQLSIHRPNTMNSYGAILDEFGFEPVLQELTDFIGPIFKLLYGEDTGNVGSHHGFVVEYELGKDLNLGFHVDDSQVTLNLCLGSIFTGGDLWFSGVRCPPHLNTPNTSKEYFTYSHIPGTGLIHMGKHRHGAKDLTSGKRSNLIVWFRSKKERDQELKDCQDKICPNWCWYGKSN</sequence>
<evidence type="ECO:0000259" key="7">
    <source>
        <dbReference type="PROSITE" id="PS51471"/>
    </source>
</evidence>
<dbReference type="PANTHER" id="PTHR24014:SF4">
    <property type="entry name" value="2-OXOGLUTARATE AND IRON-DEPENDENT OXYGENASE DOMAIN-CONTAINING PROTEIN 2"/>
    <property type="match status" value="1"/>
</dbReference>
<dbReference type="SMART" id="SM00702">
    <property type="entry name" value="P4Hc"/>
    <property type="match status" value="1"/>
</dbReference>
<dbReference type="Proteomes" id="UP001165289">
    <property type="component" value="Unassembled WGS sequence"/>
</dbReference>
<dbReference type="GO" id="GO:0005506">
    <property type="term" value="F:iron ion binding"/>
    <property type="evidence" value="ECO:0007669"/>
    <property type="project" value="InterPro"/>
</dbReference>
<keyword evidence="2" id="KW-0479">Metal-binding</keyword>
<feature type="domain" description="Fe2OG dioxygenase" evidence="7">
    <location>
        <begin position="186"/>
        <end position="285"/>
    </location>
</feature>
<gene>
    <name evidence="8" type="ORF">LOD99_6694</name>
</gene>
<organism evidence="8 9">
    <name type="scientific">Oopsacas minuta</name>
    <dbReference type="NCBI Taxonomy" id="111878"/>
    <lineage>
        <taxon>Eukaryota</taxon>
        <taxon>Metazoa</taxon>
        <taxon>Porifera</taxon>
        <taxon>Hexactinellida</taxon>
        <taxon>Hexasterophora</taxon>
        <taxon>Lyssacinosida</taxon>
        <taxon>Leucopsacidae</taxon>
        <taxon>Oopsacas</taxon>
    </lineage>
</organism>
<evidence type="ECO:0000256" key="3">
    <source>
        <dbReference type="ARBA" id="ARBA00022896"/>
    </source>
</evidence>
<reference evidence="8 9" key="1">
    <citation type="journal article" date="2023" name="BMC Biol.">
        <title>The compact genome of the sponge Oopsacas minuta (Hexactinellida) is lacking key metazoan core genes.</title>
        <authorList>
            <person name="Santini S."/>
            <person name="Schenkelaars Q."/>
            <person name="Jourda C."/>
            <person name="Duchesne M."/>
            <person name="Belahbib H."/>
            <person name="Rocher C."/>
            <person name="Selva M."/>
            <person name="Riesgo A."/>
            <person name="Vervoort M."/>
            <person name="Leys S.P."/>
            <person name="Kodjabachian L."/>
            <person name="Le Bivic A."/>
            <person name="Borchiellini C."/>
            <person name="Claverie J.M."/>
            <person name="Renard E."/>
        </authorList>
    </citation>
    <scope>NUCLEOTIDE SEQUENCE [LARGE SCALE GENOMIC DNA]</scope>
    <source>
        <strain evidence="8">SPO-2</strain>
    </source>
</reference>
<dbReference type="InterPro" id="IPR006620">
    <property type="entry name" value="Pro_4_hyd_alph"/>
</dbReference>
<protein>
    <recommendedName>
        <fullName evidence="7">Fe2OG dioxygenase domain-containing protein</fullName>
    </recommendedName>
</protein>
<keyword evidence="3" id="KW-0847">Vitamin C</keyword>
<dbReference type="PANTHER" id="PTHR24014">
    <property type="entry name" value="2-OXOGLUTARATE AND IRON-DEPENDENT OXYGENASE DOMAIN-CONTAINING PROTEIN 2"/>
    <property type="match status" value="1"/>
</dbReference>
<comment type="caution">
    <text evidence="8">The sequence shown here is derived from an EMBL/GenBank/DDBJ whole genome shotgun (WGS) entry which is preliminary data.</text>
</comment>
<comment type="cofactor">
    <cofactor evidence="1">
        <name>L-ascorbate</name>
        <dbReference type="ChEBI" id="CHEBI:38290"/>
    </cofactor>
</comment>
<keyword evidence="6" id="KW-0408">Iron</keyword>
<evidence type="ECO:0000256" key="6">
    <source>
        <dbReference type="ARBA" id="ARBA00023004"/>
    </source>
</evidence>
<evidence type="ECO:0000256" key="5">
    <source>
        <dbReference type="ARBA" id="ARBA00023002"/>
    </source>
</evidence>
<dbReference type="AlphaFoldDB" id="A0AAV7JKR4"/>
<evidence type="ECO:0000313" key="8">
    <source>
        <dbReference type="EMBL" id="KAI6649528.1"/>
    </source>
</evidence>
<dbReference type="EMBL" id="JAKMXF010000320">
    <property type="protein sequence ID" value="KAI6649528.1"/>
    <property type="molecule type" value="Genomic_DNA"/>
</dbReference>
<name>A0AAV7JKR4_9METZ</name>
<evidence type="ECO:0000256" key="2">
    <source>
        <dbReference type="ARBA" id="ARBA00022723"/>
    </source>
</evidence>
<keyword evidence="9" id="KW-1185">Reference proteome</keyword>